<dbReference type="PANTHER" id="PTHR30237:SF4">
    <property type="entry name" value="LD-CARBOXYPEPTIDASE C-TERMINAL DOMAIN-CONTAINING PROTEIN"/>
    <property type="match status" value="1"/>
</dbReference>
<dbReference type="InterPro" id="IPR027478">
    <property type="entry name" value="LdcA_N"/>
</dbReference>
<dbReference type="PANTHER" id="PTHR30237">
    <property type="entry name" value="MURAMOYLTETRAPEPTIDE CARBOXYPEPTIDASE"/>
    <property type="match status" value="1"/>
</dbReference>
<accession>A0A7T6Z6G9</accession>
<reference evidence="2 3" key="1">
    <citation type="submission" date="2020-06" db="EMBL/GenBank/DDBJ databases">
        <title>Genomic analysis of Salicibibacter sp. NKC5-3.</title>
        <authorList>
            <person name="Oh Y.J."/>
        </authorList>
    </citation>
    <scope>NUCLEOTIDE SEQUENCE [LARGE SCALE GENOMIC DNA]</scope>
    <source>
        <strain evidence="2 3">NKC5-3</strain>
    </source>
</reference>
<organism evidence="2 3">
    <name type="scientific">Salicibibacter cibarius</name>
    <dbReference type="NCBI Taxonomy" id="2743000"/>
    <lineage>
        <taxon>Bacteria</taxon>
        <taxon>Bacillati</taxon>
        <taxon>Bacillota</taxon>
        <taxon>Bacilli</taxon>
        <taxon>Bacillales</taxon>
        <taxon>Bacillaceae</taxon>
        <taxon>Salicibibacter</taxon>
    </lineage>
</organism>
<dbReference type="EMBL" id="CP054705">
    <property type="protein sequence ID" value="QQK77707.1"/>
    <property type="molecule type" value="Genomic_DNA"/>
</dbReference>
<dbReference type="Gene3D" id="3.40.50.10740">
    <property type="entry name" value="Class I glutamine amidotransferase-like"/>
    <property type="match status" value="1"/>
</dbReference>
<keyword evidence="3" id="KW-1185">Reference proteome</keyword>
<dbReference type="GO" id="GO:0004180">
    <property type="term" value="F:carboxypeptidase activity"/>
    <property type="evidence" value="ECO:0007669"/>
    <property type="project" value="UniProtKB-KW"/>
</dbReference>
<dbReference type="KEGG" id="scia:HUG15_20380"/>
<dbReference type="InterPro" id="IPR040449">
    <property type="entry name" value="Peptidase_S66_N"/>
</dbReference>
<keyword evidence="2" id="KW-0645">Protease</keyword>
<dbReference type="InterPro" id="IPR029062">
    <property type="entry name" value="Class_I_gatase-like"/>
</dbReference>
<keyword evidence="2" id="KW-0378">Hydrolase</keyword>
<gene>
    <name evidence="2" type="ORF">HUG15_20380</name>
</gene>
<dbReference type="SUPFAM" id="SSF52317">
    <property type="entry name" value="Class I glutamine amidotransferase-like"/>
    <property type="match status" value="1"/>
</dbReference>
<evidence type="ECO:0000313" key="3">
    <source>
        <dbReference type="Proteomes" id="UP000595823"/>
    </source>
</evidence>
<dbReference type="Pfam" id="PF02016">
    <property type="entry name" value="Peptidase_S66"/>
    <property type="match status" value="1"/>
</dbReference>
<dbReference type="AlphaFoldDB" id="A0A7T6Z6G9"/>
<feature type="domain" description="LD-carboxypeptidase N-terminal" evidence="1">
    <location>
        <begin position="46"/>
        <end position="165"/>
    </location>
</feature>
<evidence type="ECO:0000259" key="1">
    <source>
        <dbReference type="Pfam" id="PF02016"/>
    </source>
</evidence>
<dbReference type="RefSeq" id="WP_200125309.1">
    <property type="nucleotide sequence ID" value="NZ_CP054705.1"/>
</dbReference>
<name>A0A7T6Z6G9_9BACI</name>
<proteinExistence type="predicted"/>
<sequence>MGEQYKCDQSTRLTTFFNERDAILALERKSKMNFISPSRLQNGDTVAVLSPSTGVPSLFPHIFDQGIQILKEEFGLNVWELSTARADPNHLYHNPKERAENINEAFADPDIKAIISSIGGDDSVRILPYLDQEVIQKNPKIIMGFSDNTTFLTYCNQLGLVTFYGPTIMAGGISQLQSIGEEYKQHITDLLFNQNDGCEYKPF</sequence>
<protein>
    <submittedName>
        <fullName evidence="2">LD-carboxypeptidase</fullName>
    </submittedName>
</protein>
<dbReference type="InterPro" id="IPR003507">
    <property type="entry name" value="S66_fam"/>
</dbReference>
<keyword evidence="2" id="KW-0121">Carboxypeptidase</keyword>
<evidence type="ECO:0000313" key="2">
    <source>
        <dbReference type="EMBL" id="QQK77707.1"/>
    </source>
</evidence>
<dbReference type="Proteomes" id="UP000595823">
    <property type="component" value="Chromosome"/>
</dbReference>